<dbReference type="GO" id="GO:0006749">
    <property type="term" value="P:glutathione metabolic process"/>
    <property type="evidence" value="ECO:0007669"/>
    <property type="project" value="UniProtKB-UniRule"/>
</dbReference>
<dbReference type="OrthoDB" id="4951845at2759"/>
<dbReference type="InterPro" id="IPR004045">
    <property type="entry name" value="Glutathione_S-Trfase_N"/>
</dbReference>
<keyword evidence="3 5" id="KW-0808">Transferase</keyword>
<dbReference type="InterPro" id="IPR040079">
    <property type="entry name" value="Glutathione_S-Trfase"/>
</dbReference>
<gene>
    <name evidence="8" type="ORF">TCLT_LOCUS5058</name>
</gene>
<feature type="domain" description="GST N-terminal" evidence="6">
    <location>
        <begin position="1"/>
        <end position="78"/>
    </location>
</feature>
<dbReference type="WBParaSite" id="TCLT_0000506901-mRNA-1">
    <property type="protein sequence ID" value="TCLT_0000506901-mRNA-1"/>
    <property type="gene ID" value="TCLT_0000506901"/>
</dbReference>
<evidence type="ECO:0000256" key="5">
    <source>
        <dbReference type="RuleBase" id="RU368105"/>
    </source>
</evidence>
<dbReference type="PANTHER" id="PTHR11571">
    <property type="entry name" value="GLUTATHIONE S-TRANSFERASE"/>
    <property type="match status" value="1"/>
</dbReference>
<reference evidence="8 9" key="2">
    <citation type="submission" date="2018-11" db="EMBL/GenBank/DDBJ databases">
        <authorList>
            <consortium name="Pathogen Informatics"/>
        </authorList>
    </citation>
    <scope>NUCLEOTIDE SEQUENCE [LARGE SCALE GENOMIC DNA]</scope>
</reference>
<dbReference type="InterPro" id="IPR036282">
    <property type="entry name" value="Glutathione-S-Trfase_C_sf"/>
</dbReference>
<evidence type="ECO:0000256" key="2">
    <source>
        <dbReference type="ARBA" id="ARBA00011738"/>
    </source>
</evidence>
<evidence type="ECO:0000256" key="1">
    <source>
        <dbReference type="ARBA" id="ARBA00007297"/>
    </source>
</evidence>
<dbReference type="SUPFAM" id="SSF47616">
    <property type="entry name" value="GST C-terminal domain-like"/>
    <property type="match status" value="1"/>
</dbReference>
<organism evidence="10">
    <name type="scientific">Thelazia callipaeda</name>
    <name type="common">Oriental eyeworm</name>
    <name type="synonym">Parasitic nematode</name>
    <dbReference type="NCBI Taxonomy" id="103827"/>
    <lineage>
        <taxon>Eukaryota</taxon>
        <taxon>Metazoa</taxon>
        <taxon>Ecdysozoa</taxon>
        <taxon>Nematoda</taxon>
        <taxon>Chromadorea</taxon>
        <taxon>Rhabditida</taxon>
        <taxon>Spirurina</taxon>
        <taxon>Spiruromorpha</taxon>
        <taxon>Thelazioidea</taxon>
        <taxon>Thelaziidae</taxon>
        <taxon>Thelazia</taxon>
    </lineage>
</organism>
<feature type="domain" description="GST C-terminal" evidence="7">
    <location>
        <begin position="80"/>
        <end position="202"/>
    </location>
</feature>
<accession>A0A0N5CXE6</accession>
<dbReference type="GO" id="GO:0004364">
    <property type="term" value="F:glutathione transferase activity"/>
    <property type="evidence" value="ECO:0007669"/>
    <property type="project" value="UniProtKB-UniRule"/>
</dbReference>
<dbReference type="SUPFAM" id="SSF52833">
    <property type="entry name" value="Thioredoxin-like"/>
    <property type="match status" value="1"/>
</dbReference>
<dbReference type="OMA" id="IHHGDEE"/>
<reference evidence="10" key="1">
    <citation type="submission" date="2017-02" db="UniProtKB">
        <authorList>
            <consortium name="WormBaseParasite"/>
        </authorList>
    </citation>
    <scope>IDENTIFICATION</scope>
</reference>
<dbReference type="EMBL" id="UYYF01004318">
    <property type="protein sequence ID" value="VDN02261.1"/>
    <property type="molecule type" value="Genomic_DNA"/>
</dbReference>
<dbReference type="InterPro" id="IPR036249">
    <property type="entry name" value="Thioredoxin-like_sf"/>
</dbReference>
<evidence type="ECO:0000259" key="6">
    <source>
        <dbReference type="PROSITE" id="PS50404"/>
    </source>
</evidence>
<dbReference type="Proteomes" id="UP000276776">
    <property type="component" value="Unassembled WGS sequence"/>
</dbReference>
<dbReference type="Pfam" id="PF02798">
    <property type="entry name" value="GST_N"/>
    <property type="match status" value="1"/>
</dbReference>
<comment type="catalytic activity">
    <reaction evidence="4 5">
        <text>RX + glutathione = an S-substituted glutathione + a halide anion + H(+)</text>
        <dbReference type="Rhea" id="RHEA:16437"/>
        <dbReference type="ChEBI" id="CHEBI:15378"/>
        <dbReference type="ChEBI" id="CHEBI:16042"/>
        <dbReference type="ChEBI" id="CHEBI:17792"/>
        <dbReference type="ChEBI" id="CHEBI:57925"/>
        <dbReference type="ChEBI" id="CHEBI:90779"/>
        <dbReference type="EC" id="2.5.1.18"/>
    </reaction>
</comment>
<evidence type="ECO:0000313" key="8">
    <source>
        <dbReference type="EMBL" id="VDN02261.1"/>
    </source>
</evidence>
<comment type="subunit">
    <text evidence="2 5">Homodimer.</text>
</comment>
<evidence type="ECO:0000256" key="4">
    <source>
        <dbReference type="ARBA" id="ARBA00047960"/>
    </source>
</evidence>
<evidence type="ECO:0000259" key="7">
    <source>
        <dbReference type="PROSITE" id="PS50405"/>
    </source>
</evidence>
<dbReference type="InterPro" id="IPR010987">
    <property type="entry name" value="Glutathione-S-Trfase_C-like"/>
</dbReference>
<comment type="similarity">
    <text evidence="1 5">Belongs to the GST superfamily. Pi family.</text>
</comment>
<dbReference type="InterPro" id="IPR004046">
    <property type="entry name" value="GST_C"/>
</dbReference>
<dbReference type="FunFam" id="1.20.1050.10:FF:000020">
    <property type="entry name" value="Glutathione S-transferase P 1"/>
    <property type="match status" value="1"/>
</dbReference>
<dbReference type="SFLD" id="SFLDG00363">
    <property type="entry name" value="AMPS_(cytGST):_Alpha-__Mu-__Pi"/>
    <property type="match status" value="1"/>
</dbReference>
<evidence type="ECO:0000313" key="10">
    <source>
        <dbReference type="WBParaSite" id="TCLT_0000506901-mRNA-1"/>
    </source>
</evidence>
<dbReference type="PRINTS" id="PR01268">
    <property type="entry name" value="GSTRNSFRASEP"/>
</dbReference>
<sequence>MSYKLTYFPIRGLAEPIRLLFVDQDIEFTDNRIDKNDWPALKSQFHFGQLPCLHEDGDQIVQSGAIMRHLARKHGLNGRNESETTYADMFLEGIRDLHKKYTNMIYLAYVNETEKDQYIRDVIPAEMAKFDKLLAVRGDGQNFILGDKISYADYAFFEELDVHLILDPHCLDKFPLLKAYHARMANRPKLKAYCEKRNAAGVPVNGNNKQ</sequence>
<dbReference type="FunFam" id="3.40.30.10:FF:000168">
    <property type="entry name" value="Glutathione S-transferase 2"/>
    <property type="match status" value="1"/>
</dbReference>
<evidence type="ECO:0000256" key="3">
    <source>
        <dbReference type="ARBA" id="ARBA00022679"/>
    </source>
</evidence>
<dbReference type="EC" id="2.5.1.18" evidence="5"/>
<keyword evidence="9" id="KW-1185">Reference proteome</keyword>
<dbReference type="Gene3D" id="1.20.1050.10">
    <property type="match status" value="1"/>
</dbReference>
<dbReference type="PROSITE" id="PS50405">
    <property type="entry name" value="GST_CTER"/>
    <property type="match status" value="1"/>
</dbReference>
<dbReference type="AlphaFoldDB" id="A0A0N5CXE6"/>
<dbReference type="GO" id="GO:0005829">
    <property type="term" value="C:cytosol"/>
    <property type="evidence" value="ECO:0007669"/>
    <property type="project" value="TreeGrafter"/>
</dbReference>
<dbReference type="PROSITE" id="PS50404">
    <property type="entry name" value="GST_NTER"/>
    <property type="match status" value="1"/>
</dbReference>
<comment type="function">
    <text evidence="5">Conjugation of reduced glutathione to a wide number of exogenous and endogenous hydrophobic electrophiles.</text>
</comment>
<proteinExistence type="inferred from homology"/>
<dbReference type="CDD" id="cd03076">
    <property type="entry name" value="GST_N_Pi"/>
    <property type="match status" value="1"/>
</dbReference>
<dbReference type="InterPro" id="IPR003082">
    <property type="entry name" value="GST_pi"/>
</dbReference>
<protein>
    <recommendedName>
        <fullName evidence="5">Glutathione S-transferase</fullName>
        <ecNumber evidence="5">2.5.1.18</ecNumber>
    </recommendedName>
    <alternativeName>
        <fullName evidence="5">GST class-pi</fullName>
    </alternativeName>
</protein>
<name>A0A0N5CXE6_THECL</name>
<dbReference type="STRING" id="103827.A0A0N5CXE6"/>
<dbReference type="Pfam" id="PF14497">
    <property type="entry name" value="GST_C_3"/>
    <property type="match status" value="1"/>
</dbReference>
<evidence type="ECO:0000313" key="9">
    <source>
        <dbReference type="Proteomes" id="UP000276776"/>
    </source>
</evidence>
<dbReference type="SFLD" id="SFLDG01205">
    <property type="entry name" value="AMPS.1"/>
    <property type="match status" value="1"/>
</dbReference>
<dbReference type="SFLD" id="SFLDS00019">
    <property type="entry name" value="Glutathione_Transferase_(cytos"/>
    <property type="match status" value="1"/>
</dbReference>
<dbReference type="PANTHER" id="PTHR11571:SF141">
    <property type="entry name" value="GLUTATHIONE S-TRANSFERASE"/>
    <property type="match status" value="1"/>
</dbReference>
<dbReference type="InterPro" id="IPR050213">
    <property type="entry name" value="GST_superfamily"/>
</dbReference>
<dbReference type="Gene3D" id="3.40.30.10">
    <property type="entry name" value="Glutaredoxin"/>
    <property type="match status" value="1"/>
</dbReference>